<comment type="caution">
    <text evidence="1">The sequence shown here is derived from an EMBL/GenBank/DDBJ whole genome shotgun (WGS) entry which is preliminary data.</text>
</comment>
<accession>A0A0L8BRT1</accession>
<sequence>MIHGINLFRTHFADHSDKYVLIGGSASYLLMEEQGRKPRLTKDLDIVLTLEAIDQSFMKDFWKFIADGGYQLQEKSTGEKRFYRFQKPTNEEYPFMLELFSRAPDGLDLQEHATLTPIPADEEVSSLSAILLDEDYYKLIQANRKEVDGVTIVHEGCLIPLKAYAWIDLRARRERGEQVDSKNIKKHEGDILRLSQLLSDDDRFEIPELAQEHLKQFLETVEDRSRRDLADIGVSDTMEQVKAVLSSVFLTKAEA</sequence>
<dbReference type="Proteomes" id="UP000037425">
    <property type="component" value="Unassembled WGS sequence"/>
</dbReference>
<name>A0A0L8BRT1_ENSAD</name>
<proteinExistence type="predicted"/>
<dbReference type="EMBL" id="LGAP01000012">
    <property type="protein sequence ID" value="KOF17219.1"/>
    <property type="molecule type" value="Genomic_DNA"/>
</dbReference>
<protein>
    <recommendedName>
        <fullName evidence="3">Nucleotidyl transferase AbiEii toxin, Type IV TA system</fullName>
    </recommendedName>
</protein>
<gene>
    <name evidence="1" type="ORF">AC244_18645</name>
</gene>
<dbReference type="RefSeq" id="WP_063934116.1">
    <property type="nucleotide sequence ID" value="NZ_LGAP01000012.1"/>
</dbReference>
<reference evidence="2" key="1">
    <citation type="submission" date="2015-07" db="EMBL/GenBank/DDBJ databases">
        <title>Whole genome sequence of an Ensifer adhaerens strain isolated from a cave pool in the Wind Cave National Park.</title>
        <authorList>
            <person name="Eng W.W.H."/>
            <person name="Gan H.M."/>
            <person name="Barton H.A."/>
            <person name="Savka M.A."/>
        </authorList>
    </citation>
    <scope>NUCLEOTIDE SEQUENCE [LARGE SCALE GENOMIC DNA]</scope>
    <source>
        <strain evidence="2">SD006</strain>
    </source>
</reference>
<organism evidence="1 2">
    <name type="scientific">Ensifer adhaerens</name>
    <name type="common">Sinorhizobium morelense</name>
    <dbReference type="NCBI Taxonomy" id="106592"/>
    <lineage>
        <taxon>Bacteria</taxon>
        <taxon>Pseudomonadati</taxon>
        <taxon>Pseudomonadota</taxon>
        <taxon>Alphaproteobacteria</taxon>
        <taxon>Hyphomicrobiales</taxon>
        <taxon>Rhizobiaceae</taxon>
        <taxon>Sinorhizobium/Ensifer group</taxon>
        <taxon>Ensifer</taxon>
    </lineage>
</organism>
<dbReference type="AlphaFoldDB" id="A0A0L8BRT1"/>
<dbReference type="PATRIC" id="fig|106592.7.peg.1529"/>
<evidence type="ECO:0000313" key="2">
    <source>
        <dbReference type="Proteomes" id="UP000037425"/>
    </source>
</evidence>
<evidence type="ECO:0008006" key="3">
    <source>
        <dbReference type="Google" id="ProtNLM"/>
    </source>
</evidence>
<evidence type="ECO:0000313" key="1">
    <source>
        <dbReference type="EMBL" id="KOF17219.1"/>
    </source>
</evidence>